<reference evidence="3 4" key="1">
    <citation type="submission" date="2018-08" db="EMBL/GenBank/DDBJ databases">
        <title>Streptomyces NEAU-D10 sp. nov., a novel Actinomycete isolated from soil.</title>
        <authorList>
            <person name="Jin L."/>
        </authorList>
    </citation>
    <scope>NUCLEOTIDE SEQUENCE [LARGE SCALE GENOMIC DNA]</scope>
    <source>
        <strain evidence="3 4">NEAU-D10</strain>
    </source>
</reference>
<dbReference type="GO" id="GO:0003677">
    <property type="term" value="F:DNA binding"/>
    <property type="evidence" value="ECO:0007669"/>
    <property type="project" value="InterPro"/>
</dbReference>
<dbReference type="Gene3D" id="3.40.50.300">
    <property type="entry name" value="P-loop containing nucleotide triphosphate hydrolases"/>
    <property type="match status" value="2"/>
</dbReference>
<keyword evidence="3" id="KW-0378">Hydrolase</keyword>
<feature type="domain" description="Helicase ATP-binding" evidence="2">
    <location>
        <begin position="18"/>
        <end position="177"/>
    </location>
</feature>
<dbReference type="AlphaFoldDB" id="A0A371Q4D0"/>
<dbReference type="Pfam" id="PF04851">
    <property type="entry name" value="ResIII"/>
    <property type="match status" value="1"/>
</dbReference>
<protein>
    <submittedName>
        <fullName evidence="3">ATP-dependent helicase</fullName>
    </submittedName>
</protein>
<comment type="caution">
    <text evidence="3">The sequence shown here is derived from an EMBL/GenBank/DDBJ whole genome shotgun (WGS) entry which is preliminary data.</text>
</comment>
<keyword evidence="3" id="KW-0067">ATP-binding</keyword>
<dbReference type="InterPro" id="IPR014001">
    <property type="entry name" value="Helicase_ATP-bd"/>
</dbReference>
<dbReference type="EMBL" id="QUAC01000117">
    <property type="protein sequence ID" value="REK89557.1"/>
    <property type="molecule type" value="Genomic_DNA"/>
</dbReference>
<evidence type="ECO:0000313" key="4">
    <source>
        <dbReference type="Proteomes" id="UP000262477"/>
    </source>
</evidence>
<dbReference type="PROSITE" id="PS51192">
    <property type="entry name" value="HELICASE_ATP_BIND_1"/>
    <property type="match status" value="1"/>
</dbReference>
<keyword evidence="3" id="KW-0547">Nucleotide-binding</keyword>
<keyword evidence="3" id="KW-0347">Helicase</keyword>
<dbReference type="RefSeq" id="WP_128507528.1">
    <property type="nucleotide sequence ID" value="NZ_QUAC01000117.1"/>
</dbReference>
<dbReference type="SUPFAM" id="SSF52540">
    <property type="entry name" value="P-loop containing nucleoside triphosphate hydrolases"/>
    <property type="match status" value="1"/>
</dbReference>
<sequence length="616" mass="68897">MPWPQLRTCQQEAVDRYMADRKGRREWLAMLTPGAGKTIFALYVAATLKEMGVISRVAVYVPSDSLRQQWADVASVFGLELLPVKDPSDYNDRESDGFVATYAQMNASGAERAFRAVTSTPTLAILDEVHHLGDNKTWGEGTQRALTHAENILMLTGTPWRSDDCPIPWCRYDAETGRVLVDFAYEYGNAVADNVCRAVEIHAYDGQARYLDNATEITKSLRDTGTGRELGRMFDAVFDPEQEWTPALLNKAHQLLVDRRRDVPDAGGLVVTDSKETAKAIAKLLTLISGQEPTVVISEDDHAVEKLNGFREDGSKMWLVAIRMVSEGVDVPRLMVGCYLSRWKTPLFFRQYVGRFVRTRPECPPHFDAHIIIPAVSVLMELGTEIEQELRDQLSRFDDDELDADDAAEAPVETSPTLPIPQQRHENTAGGEAEQAELFDLDGNPAFMDGPEAQARGTVILEAGSAEFYRSDRRGIGQPAKIYLPGHEACLEHNIPTTYARHMAEFLATQARIGIAAPIPPPAAPMPAYKKKDMIRAEVDRHVDRLARMQCRRNGNDSTQERGKRQTAINTDLMRRFGARPDCTTSTLKRILDHLATEIKKEAARDGARRRTHRAR</sequence>
<evidence type="ECO:0000256" key="1">
    <source>
        <dbReference type="SAM" id="MobiDB-lite"/>
    </source>
</evidence>
<gene>
    <name evidence="3" type="ORF">DY245_15000</name>
</gene>
<dbReference type="InterPro" id="IPR006935">
    <property type="entry name" value="Helicase/UvrB_N"/>
</dbReference>
<dbReference type="GO" id="GO:0016787">
    <property type="term" value="F:hydrolase activity"/>
    <property type="evidence" value="ECO:0007669"/>
    <property type="project" value="InterPro"/>
</dbReference>
<dbReference type="PANTHER" id="PTHR47396:SF2">
    <property type="entry name" value="HELICASE ATP-BINDING DOMAIN-CONTAINING PROTEIN"/>
    <property type="match status" value="1"/>
</dbReference>
<dbReference type="GO" id="GO:0004386">
    <property type="term" value="F:helicase activity"/>
    <property type="evidence" value="ECO:0007669"/>
    <property type="project" value="UniProtKB-KW"/>
</dbReference>
<dbReference type="InterPro" id="IPR050742">
    <property type="entry name" value="Helicase_Restrict-Modif_Enz"/>
</dbReference>
<dbReference type="GO" id="GO:0005829">
    <property type="term" value="C:cytosol"/>
    <property type="evidence" value="ECO:0007669"/>
    <property type="project" value="TreeGrafter"/>
</dbReference>
<evidence type="ECO:0000259" key="2">
    <source>
        <dbReference type="PROSITE" id="PS51192"/>
    </source>
</evidence>
<feature type="region of interest" description="Disordered" evidence="1">
    <location>
        <begin position="408"/>
        <end position="430"/>
    </location>
</feature>
<dbReference type="SMART" id="SM00487">
    <property type="entry name" value="DEXDc"/>
    <property type="match status" value="1"/>
</dbReference>
<evidence type="ECO:0000313" key="3">
    <source>
        <dbReference type="EMBL" id="REK89557.1"/>
    </source>
</evidence>
<dbReference type="OrthoDB" id="5177627at2"/>
<dbReference type="InterPro" id="IPR027417">
    <property type="entry name" value="P-loop_NTPase"/>
</dbReference>
<dbReference type="GO" id="GO:0005524">
    <property type="term" value="F:ATP binding"/>
    <property type="evidence" value="ECO:0007669"/>
    <property type="project" value="InterPro"/>
</dbReference>
<keyword evidence="4" id="KW-1185">Reference proteome</keyword>
<proteinExistence type="predicted"/>
<organism evidence="3 4">
    <name type="scientific">Streptomyces inhibens</name>
    <dbReference type="NCBI Taxonomy" id="2293571"/>
    <lineage>
        <taxon>Bacteria</taxon>
        <taxon>Bacillati</taxon>
        <taxon>Actinomycetota</taxon>
        <taxon>Actinomycetes</taxon>
        <taxon>Kitasatosporales</taxon>
        <taxon>Streptomycetaceae</taxon>
        <taxon>Streptomyces</taxon>
    </lineage>
</organism>
<dbReference type="PANTHER" id="PTHR47396">
    <property type="entry name" value="TYPE I RESTRICTION ENZYME ECOKI R PROTEIN"/>
    <property type="match status" value="1"/>
</dbReference>
<name>A0A371Q4D0_STRIH</name>
<dbReference type="Proteomes" id="UP000262477">
    <property type="component" value="Unassembled WGS sequence"/>
</dbReference>
<accession>A0A371Q4D0</accession>